<dbReference type="GO" id="GO:0016301">
    <property type="term" value="F:kinase activity"/>
    <property type="evidence" value="ECO:0007669"/>
    <property type="project" value="TreeGrafter"/>
</dbReference>
<dbReference type="AlphaFoldDB" id="A0AAN7KAG2"/>
<evidence type="ECO:0000256" key="1">
    <source>
        <dbReference type="ARBA" id="ARBA00022741"/>
    </source>
</evidence>
<dbReference type="GO" id="GO:0005524">
    <property type="term" value="F:ATP binding"/>
    <property type="evidence" value="ECO:0007669"/>
    <property type="project" value="UniProtKB-KW"/>
</dbReference>
<evidence type="ECO:0000256" key="3">
    <source>
        <dbReference type="SAM" id="MobiDB-lite"/>
    </source>
</evidence>
<evidence type="ECO:0000313" key="4">
    <source>
        <dbReference type="EMBL" id="KAK4759460.1"/>
    </source>
</evidence>
<accession>A0AAN7KAG2</accession>
<proteinExistence type="predicted"/>
<comment type="caution">
    <text evidence="4">The sequence shown here is derived from an EMBL/GenBank/DDBJ whole genome shotgun (WGS) entry which is preliminary data.</text>
</comment>
<protein>
    <submittedName>
        <fullName evidence="4">Uncharacterized protein</fullName>
    </submittedName>
</protein>
<dbReference type="PANTHER" id="PTHR46008:SF2">
    <property type="entry name" value="LEAF RUST 10 DISEASE-RESISTANCE LOCUS RECEPTOR-LIKE PROTEIN KINASE-LIKE 1.4"/>
    <property type="match status" value="1"/>
</dbReference>
<reference evidence="4 5" key="1">
    <citation type="journal article" date="2023" name="Hortic Res">
        <title>Pangenome of water caltrop reveals structural variations and asymmetric subgenome divergence after allopolyploidization.</title>
        <authorList>
            <person name="Zhang X."/>
            <person name="Chen Y."/>
            <person name="Wang L."/>
            <person name="Yuan Y."/>
            <person name="Fang M."/>
            <person name="Shi L."/>
            <person name="Lu R."/>
            <person name="Comes H.P."/>
            <person name="Ma Y."/>
            <person name="Chen Y."/>
            <person name="Huang G."/>
            <person name="Zhou Y."/>
            <person name="Zheng Z."/>
            <person name="Qiu Y."/>
        </authorList>
    </citation>
    <scope>NUCLEOTIDE SEQUENCE [LARGE SCALE GENOMIC DNA]</scope>
    <source>
        <tissue evidence="4">Roots</tissue>
    </source>
</reference>
<evidence type="ECO:0000313" key="5">
    <source>
        <dbReference type="Proteomes" id="UP001345219"/>
    </source>
</evidence>
<dbReference type="EMBL" id="JAXIOK010000011">
    <property type="protein sequence ID" value="KAK4759460.1"/>
    <property type="molecule type" value="Genomic_DNA"/>
</dbReference>
<keyword evidence="2" id="KW-0067">ATP-binding</keyword>
<feature type="region of interest" description="Disordered" evidence="3">
    <location>
        <begin position="1"/>
        <end position="21"/>
    </location>
</feature>
<sequence length="136" mass="15031">MALDSPPFTHTNGDSFDGQKNTHEINLSTMAINRIHNQALHEIVDPHLGFNSNDDTRNMITAVGELGFQCLQSAKDMRPSMSEVLIALKDIRKMGMDENNKSVEREDTFLLKNVPSSPDSVMAKFHSVSTTPNASS</sequence>
<keyword evidence="5" id="KW-1185">Reference proteome</keyword>
<dbReference type="PANTHER" id="PTHR46008">
    <property type="entry name" value="LEAF RUST 10 DISEASE-RESISTANCE LOCUS RECEPTOR-LIKE PROTEIN KINASE-LIKE 1.4"/>
    <property type="match status" value="1"/>
</dbReference>
<name>A0AAN7KAG2_9MYRT</name>
<gene>
    <name evidence="4" type="ORF">SAY87_022591</name>
</gene>
<dbReference type="Proteomes" id="UP001345219">
    <property type="component" value="Chromosome 17"/>
</dbReference>
<evidence type="ECO:0000256" key="2">
    <source>
        <dbReference type="ARBA" id="ARBA00022840"/>
    </source>
</evidence>
<dbReference type="Gene3D" id="1.10.510.10">
    <property type="entry name" value="Transferase(Phosphotransferase) domain 1"/>
    <property type="match status" value="1"/>
</dbReference>
<keyword evidence="1" id="KW-0547">Nucleotide-binding</keyword>
<organism evidence="4 5">
    <name type="scientific">Trapa incisa</name>
    <dbReference type="NCBI Taxonomy" id="236973"/>
    <lineage>
        <taxon>Eukaryota</taxon>
        <taxon>Viridiplantae</taxon>
        <taxon>Streptophyta</taxon>
        <taxon>Embryophyta</taxon>
        <taxon>Tracheophyta</taxon>
        <taxon>Spermatophyta</taxon>
        <taxon>Magnoliopsida</taxon>
        <taxon>eudicotyledons</taxon>
        <taxon>Gunneridae</taxon>
        <taxon>Pentapetalae</taxon>
        <taxon>rosids</taxon>
        <taxon>malvids</taxon>
        <taxon>Myrtales</taxon>
        <taxon>Lythraceae</taxon>
        <taxon>Trapa</taxon>
    </lineage>
</organism>